<evidence type="ECO:0000256" key="6">
    <source>
        <dbReference type="ARBA" id="ARBA00022777"/>
    </source>
</evidence>
<dbReference type="InterPro" id="IPR001048">
    <property type="entry name" value="Asp/Glu/Uridylate_kinase"/>
</dbReference>
<evidence type="ECO:0000256" key="8">
    <source>
        <dbReference type="ARBA" id="ARBA00023229"/>
    </source>
</evidence>
<name>A0A1F4YF49_9BACT</name>
<dbReference type="PANTHER" id="PTHR43654:SF1">
    <property type="entry name" value="ISOPENTENYL PHOSPHATE KINASE"/>
    <property type="match status" value="1"/>
</dbReference>
<evidence type="ECO:0000256" key="1">
    <source>
        <dbReference type="ARBA" id="ARBA00010540"/>
    </source>
</evidence>
<dbReference type="SUPFAM" id="SSF53633">
    <property type="entry name" value="Carbamate kinase-like"/>
    <property type="match status" value="1"/>
</dbReference>
<dbReference type="EC" id="2.7.4.26" evidence="2"/>
<dbReference type="Proteomes" id="UP000178176">
    <property type="component" value="Unassembled WGS sequence"/>
</dbReference>
<comment type="catalytic activity">
    <reaction evidence="9">
        <text>isopentenyl phosphate + ATP = isopentenyl diphosphate + ADP</text>
        <dbReference type="Rhea" id="RHEA:33963"/>
        <dbReference type="ChEBI" id="CHEBI:30616"/>
        <dbReference type="ChEBI" id="CHEBI:65078"/>
        <dbReference type="ChEBI" id="CHEBI:128769"/>
        <dbReference type="ChEBI" id="CHEBI:456216"/>
        <dbReference type="EC" id="2.7.4.26"/>
    </reaction>
</comment>
<evidence type="ECO:0000256" key="5">
    <source>
        <dbReference type="ARBA" id="ARBA00022741"/>
    </source>
</evidence>
<comment type="caution">
    <text evidence="11">The sequence shown here is derived from an EMBL/GenBank/DDBJ whole genome shotgun (WGS) entry which is preliminary data.</text>
</comment>
<dbReference type="GO" id="GO:0016114">
    <property type="term" value="P:terpenoid biosynthetic process"/>
    <property type="evidence" value="ECO:0007669"/>
    <property type="project" value="TreeGrafter"/>
</dbReference>
<dbReference type="GO" id="GO:0102043">
    <property type="term" value="F:isopentenyl phosphate kinase activity"/>
    <property type="evidence" value="ECO:0007669"/>
    <property type="project" value="UniProtKB-EC"/>
</dbReference>
<keyword evidence="5" id="KW-0547">Nucleotide-binding</keyword>
<evidence type="ECO:0000256" key="4">
    <source>
        <dbReference type="ARBA" id="ARBA00022679"/>
    </source>
</evidence>
<dbReference type="AlphaFoldDB" id="A0A1F4YF49"/>
<evidence type="ECO:0000313" key="12">
    <source>
        <dbReference type="Proteomes" id="UP000178176"/>
    </source>
</evidence>
<evidence type="ECO:0000313" key="11">
    <source>
        <dbReference type="EMBL" id="OGC92609.1"/>
    </source>
</evidence>
<dbReference type="NCBIfam" id="NF040647">
    <property type="entry name" value="IPPK_Arch"/>
    <property type="match status" value="1"/>
</dbReference>
<dbReference type="PANTHER" id="PTHR43654">
    <property type="entry name" value="GLUTAMATE 5-KINASE"/>
    <property type="match status" value="1"/>
</dbReference>
<gene>
    <name evidence="11" type="ORF">A2876_02900</name>
</gene>
<dbReference type="InterPro" id="IPR036393">
    <property type="entry name" value="AceGlu_kinase-like_sf"/>
</dbReference>
<keyword evidence="8" id="KW-0414">Isoprene biosynthesis</keyword>
<proteinExistence type="inferred from homology"/>
<evidence type="ECO:0000256" key="2">
    <source>
        <dbReference type="ARBA" id="ARBA00012908"/>
    </source>
</evidence>
<evidence type="ECO:0000256" key="7">
    <source>
        <dbReference type="ARBA" id="ARBA00022840"/>
    </source>
</evidence>
<evidence type="ECO:0000256" key="9">
    <source>
        <dbReference type="ARBA" id="ARBA00049063"/>
    </source>
</evidence>
<sequence length="238" mass="25877">MKGLVIVKLGGGLIAPKDWEMGRADEGLIEKLASEIRESGKRVVVISGSGNFGHAAVKKYGIDTAMGVSRVQRIAQKIGEIVTQKLIDVEQPGVLVAPHDIWPEGKFVMRDGMVPVFYGDVVWEEGKAVIYSGELCIEKLLPVVGRVERIVQAGCEDGVWDENKRIIPEINEKNWDEMKRSVSGSAGVDYTGGMLHKVVKSLEFAKKFGIKTMILNGKVEGRLKEAIGGKSVFGTVVG</sequence>
<dbReference type="InterPro" id="IPR024192">
    <property type="entry name" value="Fosfomycin_R_FomA-type"/>
</dbReference>
<dbReference type="Gene3D" id="3.40.1160.10">
    <property type="entry name" value="Acetylglutamate kinase-like"/>
    <property type="match status" value="1"/>
</dbReference>
<keyword evidence="4" id="KW-0808">Transferase</keyword>
<keyword evidence="6" id="KW-0418">Kinase</keyword>
<evidence type="ECO:0000259" key="10">
    <source>
        <dbReference type="Pfam" id="PF00696"/>
    </source>
</evidence>
<protein>
    <recommendedName>
        <fullName evidence="3">Isopentenyl phosphate kinase</fullName>
        <ecNumber evidence="2">2.7.4.26</ecNumber>
    </recommendedName>
</protein>
<dbReference type="GO" id="GO:0005829">
    <property type="term" value="C:cytosol"/>
    <property type="evidence" value="ECO:0007669"/>
    <property type="project" value="TreeGrafter"/>
</dbReference>
<accession>A0A1F4YF49</accession>
<dbReference type="EMBL" id="MEXH01000011">
    <property type="protein sequence ID" value="OGC92609.1"/>
    <property type="molecule type" value="Genomic_DNA"/>
</dbReference>
<organism evidence="11 12">
    <name type="scientific">Candidatus Amesbacteria bacterium RIFCSPHIGHO2_01_FULL_48_32b</name>
    <dbReference type="NCBI Taxonomy" id="1797253"/>
    <lineage>
        <taxon>Bacteria</taxon>
        <taxon>Candidatus Amesiibacteriota</taxon>
    </lineage>
</organism>
<comment type="similarity">
    <text evidence="1">Belongs to the isopentenyl phosphate kinase family.</text>
</comment>
<dbReference type="GO" id="GO:0005524">
    <property type="term" value="F:ATP binding"/>
    <property type="evidence" value="ECO:0007669"/>
    <property type="project" value="UniProtKB-KW"/>
</dbReference>
<dbReference type="Pfam" id="PF00696">
    <property type="entry name" value="AA_kinase"/>
    <property type="match status" value="1"/>
</dbReference>
<keyword evidence="7" id="KW-0067">ATP-binding</keyword>
<dbReference type="GO" id="GO:0016301">
    <property type="term" value="F:kinase activity"/>
    <property type="evidence" value="ECO:0007669"/>
    <property type="project" value="UniProtKB-KW"/>
</dbReference>
<feature type="domain" description="Aspartate/glutamate/uridylate kinase" evidence="10">
    <location>
        <begin position="4"/>
        <end position="216"/>
    </location>
</feature>
<evidence type="ECO:0000256" key="3">
    <source>
        <dbReference type="ARBA" id="ARBA00017267"/>
    </source>
</evidence>
<reference evidence="11 12" key="1">
    <citation type="journal article" date="2016" name="Nat. Commun.">
        <title>Thousands of microbial genomes shed light on interconnected biogeochemical processes in an aquifer system.</title>
        <authorList>
            <person name="Anantharaman K."/>
            <person name="Brown C.T."/>
            <person name="Hug L.A."/>
            <person name="Sharon I."/>
            <person name="Castelle C.J."/>
            <person name="Probst A.J."/>
            <person name="Thomas B.C."/>
            <person name="Singh A."/>
            <person name="Wilkins M.J."/>
            <person name="Karaoz U."/>
            <person name="Brodie E.L."/>
            <person name="Williams K.H."/>
            <person name="Hubbard S.S."/>
            <person name="Banfield J.F."/>
        </authorList>
    </citation>
    <scope>NUCLEOTIDE SEQUENCE [LARGE SCALE GENOMIC DNA]</scope>
</reference>